<dbReference type="PROSITE" id="PS51729">
    <property type="entry name" value="GNAT_YJDJ"/>
    <property type="match status" value="1"/>
</dbReference>
<dbReference type="EMBL" id="BJYZ01000006">
    <property type="protein sequence ID" value="GEO37323.1"/>
    <property type="molecule type" value="Genomic_DNA"/>
</dbReference>
<gene>
    <name evidence="2" type="ORF">SAE02_14710</name>
</gene>
<organism evidence="2 3">
    <name type="scientific">Skermanella aerolata</name>
    <dbReference type="NCBI Taxonomy" id="393310"/>
    <lineage>
        <taxon>Bacteria</taxon>
        <taxon>Pseudomonadati</taxon>
        <taxon>Pseudomonadota</taxon>
        <taxon>Alphaproteobacteria</taxon>
        <taxon>Rhodospirillales</taxon>
        <taxon>Azospirillaceae</taxon>
        <taxon>Skermanella</taxon>
    </lineage>
</organism>
<evidence type="ECO:0000313" key="2">
    <source>
        <dbReference type="EMBL" id="GEO37323.1"/>
    </source>
</evidence>
<dbReference type="AlphaFoldDB" id="A0A512DLH6"/>
<dbReference type="InterPro" id="IPR031165">
    <property type="entry name" value="GNAT_YJDJ"/>
</dbReference>
<evidence type="ECO:0000313" key="3">
    <source>
        <dbReference type="Proteomes" id="UP000321523"/>
    </source>
</evidence>
<dbReference type="InterPro" id="IPR045057">
    <property type="entry name" value="Gcn5-rel_NAT"/>
</dbReference>
<dbReference type="OrthoDB" id="9800945at2"/>
<dbReference type="Pfam" id="PF14542">
    <property type="entry name" value="Acetyltransf_CG"/>
    <property type="match status" value="1"/>
</dbReference>
<reference evidence="2 3" key="1">
    <citation type="submission" date="2019-07" db="EMBL/GenBank/DDBJ databases">
        <title>Whole genome shotgun sequence of Skermanella aerolata NBRC 106429.</title>
        <authorList>
            <person name="Hosoyama A."/>
            <person name="Uohara A."/>
            <person name="Ohji S."/>
            <person name="Ichikawa N."/>
        </authorList>
    </citation>
    <scope>NUCLEOTIDE SEQUENCE [LARGE SCALE GENOMIC DNA]</scope>
    <source>
        <strain evidence="2 3">NBRC 106429</strain>
    </source>
</reference>
<sequence>MPDSPSGTVTDNAALSRYELTVGDDVAFIDHVGEGDAVAFVHTKVPESMAGKGVGSRLVKGALEDARRRDLKVVPRCPFVREYVARHPEYQDIIQPVAGNE</sequence>
<keyword evidence="2" id="KW-0808">Transferase</keyword>
<accession>A0A512DLH6</accession>
<feature type="domain" description="N-acetyltransferase" evidence="1">
    <location>
        <begin position="10"/>
        <end position="95"/>
    </location>
</feature>
<name>A0A512DLH6_9PROT</name>
<dbReference type="PANTHER" id="PTHR31435">
    <property type="entry name" value="PROTEIN NATD1"/>
    <property type="match status" value="1"/>
</dbReference>
<dbReference type="PANTHER" id="PTHR31435:SF10">
    <property type="entry name" value="BSR4717 PROTEIN"/>
    <property type="match status" value="1"/>
</dbReference>
<comment type="caution">
    <text evidence="2">The sequence shown here is derived from an EMBL/GenBank/DDBJ whole genome shotgun (WGS) entry which is preliminary data.</text>
</comment>
<protein>
    <submittedName>
        <fullName evidence="2">N-acetyltransferase</fullName>
    </submittedName>
</protein>
<dbReference type="GO" id="GO:0016740">
    <property type="term" value="F:transferase activity"/>
    <property type="evidence" value="ECO:0007669"/>
    <property type="project" value="UniProtKB-KW"/>
</dbReference>
<keyword evidence="3" id="KW-1185">Reference proteome</keyword>
<dbReference type="SUPFAM" id="SSF55729">
    <property type="entry name" value="Acyl-CoA N-acyltransferases (Nat)"/>
    <property type="match status" value="1"/>
</dbReference>
<dbReference type="Proteomes" id="UP000321523">
    <property type="component" value="Unassembled WGS sequence"/>
</dbReference>
<dbReference type="RefSeq" id="WP_044426956.1">
    <property type="nucleotide sequence ID" value="NZ_BJYZ01000006.1"/>
</dbReference>
<dbReference type="InterPro" id="IPR016181">
    <property type="entry name" value="Acyl_CoA_acyltransferase"/>
</dbReference>
<proteinExistence type="predicted"/>
<evidence type="ECO:0000259" key="1">
    <source>
        <dbReference type="PROSITE" id="PS51729"/>
    </source>
</evidence>
<dbReference type="Gene3D" id="3.40.630.30">
    <property type="match status" value="1"/>
</dbReference>